<dbReference type="InterPro" id="IPR023404">
    <property type="entry name" value="rSAM_horseshoe"/>
</dbReference>
<dbReference type="NCBIfam" id="TIGR03960">
    <property type="entry name" value="rSAM_fuse_unch"/>
    <property type="match status" value="1"/>
</dbReference>
<dbReference type="InterPro" id="IPR045784">
    <property type="entry name" value="Radical_SAM_N2"/>
</dbReference>
<dbReference type="SFLD" id="SFLDG01082">
    <property type="entry name" value="B12-binding_domain_containing"/>
    <property type="match status" value="1"/>
</dbReference>
<dbReference type="PANTHER" id="PTHR42731">
    <property type="entry name" value="SLL1084 PROTEIN"/>
    <property type="match status" value="1"/>
</dbReference>
<dbReference type="HOGENOM" id="CLU_011543_3_2_9"/>
<dbReference type="GO" id="GO:0003824">
    <property type="term" value="F:catalytic activity"/>
    <property type="evidence" value="ECO:0007669"/>
    <property type="project" value="InterPro"/>
</dbReference>
<name>A0A096B9X3_FLAPL</name>
<dbReference type="SMART" id="SM00729">
    <property type="entry name" value="Elp3"/>
    <property type="match status" value="1"/>
</dbReference>
<protein>
    <recommendedName>
        <fullName evidence="1">Radical SAM core domain-containing protein</fullName>
    </recommendedName>
</protein>
<dbReference type="Pfam" id="PF04055">
    <property type="entry name" value="Radical_SAM"/>
    <property type="match status" value="1"/>
</dbReference>
<evidence type="ECO:0000259" key="1">
    <source>
        <dbReference type="PROSITE" id="PS51918"/>
    </source>
</evidence>
<dbReference type="CDD" id="cd01335">
    <property type="entry name" value="Radical_SAM"/>
    <property type="match status" value="1"/>
</dbReference>
<dbReference type="EMBL" id="ADLO01000054">
    <property type="protein sequence ID" value="KGF55806.1"/>
    <property type="molecule type" value="Genomic_DNA"/>
</dbReference>
<proteinExistence type="predicted"/>
<gene>
    <name evidence="2" type="ORF">HMPREF9460_01640</name>
</gene>
<dbReference type="Gene3D" id="3.80.30.20">
    <property type="entry name" value="tm_1862 like domain"/>
    <property type="match status" value="1"/>
</dbReference>
<evidence type="ECO:0000313" key="2">
    <source>
        <dbReference type="EMBL" id="KGF55806.1"/>
    </source>
</evidence>
<dbReference type="AlphaFoldDB" id="A0A096B9X3"/>
<accession>A0A096B9X3</accession>
<dbReference type="InterPro" id="IPR007197">
    <property type="entry name" value="rSAM"/>
</dbReference>
<feature type="domain" description="Radical SAM core" evidence="1">
    <location>
        <begin position="252"/>
        <end position="488"/>
    </location>
</feature>
<dbReference type="InterPro" id="IPR023862">
    <property type="entry name" value="CHP03960_rSAM"/>
</dbReference>
<dbReference type="Pfam" id="PF19864">
    <property type="entry name" value="Radical_SAM_N2"/>
    <property type="match status" value="1"/>
</dbReference>
<organism evidence="2 3">
    <name type="scientific">Flavonifractor plautii 1_3_50AFAA</name>
    <dbReference type="NCBI Taxonomy" id="742738"/>
    <lineage>
        <taxon>Bacteria</taxon>
        <taxon>Bacillati</taxon>
        <taxon>Bacillota</taxon>
        <taxon>Clostridia</taxon>
        <taxon>Eubacteriales</taxon>
        <taxon>Oscillospiraceae</taxon>
        <taxon>Flavonifractor</taxon>
    </lineage>
</organism>
<dbReference type="InterPro" id="IPR006638">
    <property type="entry name" value="Elp3/MiaA/NifB-like_rSAM"/>
</dbReference>
<dbReference type="Proteomes" id="UP000029585">
    <property type="component" value="Unassembled WGS sequence"/>
</dbReference>
<keyword evidence="3" id="KW-1185">Reference proteome</keyword>
<sequence length="613" mass="69158">MNRTLEHILPRVQKPARYTGGEYNAVVKDRRAVDVRYALCFPDTYEIGMSNLGVRILYGLMNEMDGVWCERVFAPWGDMEEEMRREGIPLYGLESGDSIADFDLIGFSLGYEMAYTNVLNMLDLAGLPLRSGERTELSPIVVAGGTCAFNPEPLAPFVDLFVLGEGEDVSVEIIQLYRQAREEGWGKEEFLTAAARIPGVYVPSLYEVSYHGDGTVAAVTPLEGAPARVTKRIVQDFDKSYFPVKTIVPSTEIVHDRVMLEVFRGCIRGCRFCQAGYAYRPVRPRNPQRLVQQGIEACRDSGYQEMTLSSLSTSDYRALEGLCDGLLEWCEPNKVSLSLPSLRADNFSLGLMERVQHVRKSGLTFAPEAGTQRLRDAINKNVTEEEILRSCRTAFSGGWSSVKLYFMLGLPTETDEDVLGIAELAEKVYKAWKECTPNPKRGVTITVSTACFVPKPHTAFQWEAQVSMEEYRRRVKLLRDNMRGRSIRYNWHDPDTSFLEAVFSRGDRRVADVIEEAWRQGAKFDAWSEYFDFDRWMAAFGACGLDPAFYANRVREKDEVLPWSVTSTGVTTPFLWRERERAYQAVITPDCRVQCTGCGADKLYPGGKCDAEA</sequence>
<dbReference type="PANTHER" id="PTHR42731:SF1">
    <property type="entry name" value="RADICAL SAM DOMAIN PROTEIN"/>
    <property type="match status" value="1"/>
</dbReference>
<dbReference type="eggNOG" id="COG1032">
    <property type="taxonomic scope" value="Bacteria"/>
</dbReference>
<dbReference type="InterPro" id="IPR058240">
    <property type="entry name" value="rSAM_sf"/>
</dbReference>
<evidence type="ECO:0000313" key="3">
    <source>
        <dbReference type="Proteomes" id="UP000029585"/>
    </source>
</evidence>
<reference evidence="2 3" key="1">
    <citation type="submission" date="2011-08" db="EMBL/GenBank/DDBJ databases">
        <title>The Genome Sequence of Clostridium orbiscindens 1_3_50AFAA.</title>
        <authorList>
            <consortium name="The Broad Institute Genome Sequencing Platform"/>
            <person name="Earl A."/>
            <person name="Ward D."/>
            <person name="Feldgarden M."/>
            <person name="Gevers D."/>
            <person name="Daigneault M."/>
            <person name="Strauss J."/>
            <person name="Allen-Vercoe E."/>
            <person name="Young S.K."/>
            <person name="Zeng Q."/>
            <person name="Gargeya S."/>
            <person name="Fitzgerald M."/>
            <person name="Haas B."/>
            <person name="Abouelleil A."/>
            <person name="Alvarado L."/>
            <person name="Arachchi H.M."/>
            <person name="Berlin A."/>
            <person name="Brown A."/>
            <person name="Chapman S.B."/>
            <person name="Chen Z."/>
            <person name="Dunbar C."/>
            <person name="Freedman E."/>
            <person name="Gearin G."/>
            <person name="Gellesch M."/>
            <person name="Goldberg J."/>
            <person name="Griggs A."/>
            <person name="Gujja S."/>
            <person name="Heiman D."/>
            <person name="Howarth C."/>
            <person name="Larson L."/>
            <person name="Lui A."/>
            <person name="MacDonald P.J.P."/>
            <person name="Montmayeur A."/>
            <person name="Murphy C."/>
            <person name="Neiman D."/>
            <person name="Pearson M."/>
            <person name="Priest M."/>
            <person name="Roberts A."/>
            <person name="Saif S."/>
            <person name="Shea T."/>
            <person name="Shenoy N."/>
            <person name="Sisk P."/>
            <person name="Stolte C."/>
            <person name="Sykes S."/>
            <person name="Wortman J."/>
            <person name="Nusbaum C."/>
            <person name="Birren B."/>
        </authorList>
    </citation>
    <scope>NUCLEOTIDE SEQUENCE [LARGE SCALE GENOMIC DNA]</scope>
    <source>
        <strain evidence="2 3">1_3_50AFAA</strain>
    </source>
</reference>
<dbReference type="PATRIC" id="fig|742738.3.peg.1688"/>
<comment type="caution">
    <text evidence="2">The sequence shown here is derived from an EMBL/GenBank/DDBJ whole genome shotgun (WGS) entry which is preliminary data.</text>
</comment>
<dbReference type="GO" id="GO:0051536">
    <property type="term" value="F:iron-sulfur cluster binding"/>
    <property type="evidence" value="ECO:0007669"/>
    <property type="project" value="InterPro"/>
</dbReference>
<dbReference type="SFLD" id="SFLDS00029">
    <property type="entry name" value="Radical_SAM"/>
    <property type="match status" value="1"/>
</dbReference>
<dbReference type="SUPFAM" id="SSF102114">
    <property type="entry name" value="Radical SAM enzymes"/>
    <property type="match status" value="1"/>
</dbReference>
<dbReference type="PROSITE" id="PS51918">
    <property type="entry name" value="RADICAL_SAM"/>
    <property type="match status" value="1"/>
</dbReference>
<dbReference type="RefSeq" id="WP_024724150.1">
    <property type="nucleotide sequence ID" value="NZ_KN174162.1"/>
</dbReference>